<proteinExistence type="predicted"/>
<evidence type="ECO:0000313" key="3">
    <source>
        <dbReference type="Proteomes" id="UP000007799"/>
    </source>
</evidence>
<gene>
    <name evidence="2" type="ORF">PTSG_06131</name>
</gene>
<keyword evidence="3" id="KW-1185">Reference proteome</keyword>
<sequence length="650" mass="69800">MTGPGAGFQWELVAVHLEHDPRSLFKLMQTCHELLEDMPLRLPKWLLAAAFKKPGANSAFAQLGGGDWERQRFLVHSWLGALWSSSCPALTTVDPLKARTHVRLFLTKVPPKAKQWTQVPKPAQLSLQTRVLPQNWADVEALLASVVQGGGQLGTLQLTIAGTFAELTVPACEKLRLCISGTVDALTVQGADDIVVNATGKKPGCVKACTVSNVRLATVELPPTTTSLSFPTGVTSVFVECTAPGLDISTLRSAASANLRLSQTTDVSPLSSVTGSLALQGGALPAATEVTLNARRVTLLNCPAVKGALVLPNATHVELRNHACRSITCKRHLNVLRVTYDEFLYNPPLPVVVPVLPSAEKVHLSGHHFCNSAKDIAAIAKTSTDVCVRTSGDPRRLASAAIRAKKGNLHVFYEGPWEHFGVVKGLEGSRLFVPNSKARGLLKMAPWLKEVTVTWSRLRSIDVSAMPLLRSLTCKGSPMAKVQGLATLQHLERLHLTCVYLDSDTITCKEVTLSDCAGSATVNDADEVDVVEGEGVSFKLTNVKRLHYKAKKSKFCWRVDIKSATNVGTVEYESVVDPPIANMQDVQHLVLKGCALTKTVAEIAAQVQQVTLHKCTAKDGGAAMPNGTWKQPQPTNAIAPSVAPATDVKA</sequence>
<feature type="region of interest" description="Disordered" evidence="1">
    <location>
        <begin position="625"/>
        <end position="650"/>
    </location>
</feature>
<dbReference type="Proteomes" id="UP000007799">
    <property type="component" value="Unassembled WGS sequence"/>
</dbReference>
<name>F2UC14_SALR5</name>
<protein>
    <submittedName>
        <fullName evidence="2">Uncharacterized protein</fullName>
    </submittedName>
</protein>
<organism evidence="3">
    <name type="scientific">Salpingoeca rosetta (strain ATCC 50818 / BSB-021)</name>
    <dbReference type="NCBI Taxonomy" id="946362"/>
    <lineage>
        <taxon>Eukaryota</taxon>
        <taxon>Choanoflagellata</taxon>
        <taxon>Craspedida</taxon>
        <taxon>Salpingoecidae</taxon>
        <taxon>Salpingoeca</taxon>
    </lineage>
</organism>
<dbReference type="GeneID" id="16073596"/>
<reference evidence="2" key="1">
    <citation type="submission" date="2009-08" db="EMBL/GenBank/DDBJ databases">
        <title>Annotation of Salpingoeca rosetta.</title>
        <authorList>
            <consortium name="The Broad Institute Genome Sequencing Platform"/>
            <person name="Russ C."/>
            <person name="Cuomo C."/>
            <person name="Burger G."/>
            <person name="Gray M.W."/>
            <person name="Holland P.W.H."/>
            <person name="King N."/>
            <person name="Lang F.B.F."/>
            <person name="Roger A.J."/>
            <person name="Ruiz-Trillo I."/>
            <person name="Young S.K."/>
            <person name="Zeng Q."/>
            <person name="Gargeya S."/>
            <person name="Alvarado L."/>
            <person name="Berlin A."/>
            <person name="Chapman S.B."/>
            <person name="Chen Z."/>
            <person name="Freedman E."/>
            <person name="Gellesch M."/>
            <person name="Goldberg J."/>
            <person name="Griggs A."/>
            <person name="Gujja S."/>
            <person name="Heilman E."/>
            <person name="Heiman D."/>
            <person name="Howarth C."/>
            <person name="Mehta T."/>
            <person name="Neiman D."/>
            <person name="Pearson M."/>
            <person name="Roberts A."/>
            <person name="Saif S."/>
            <person name="Shea T."/>
            <person name="Shenoy N."/>
            <person name="Sisk P."/>
            <person name="Stolte C."/>
            <person name="Sykes S."/>
            <person name="White J."/>
            <person name="Yandava C."/>
            <person name="Haas B."/>
            <person name="Nusbaum C."/>
            <person name="Birren B."/>
        </authorList>
    </citation>
    <scope>NUCLEOTIDE SEQUENCE [LARGE SCALE GENOMIC DNA]</scope>
    <source>
        <strain evidence="2">ATCC 50818</strain>
    </source>
</reference>
<dbReference type="InParanoid" id="F2UC14"/>
<evidence type="ECO:0000256" key="1">
    <source>
        <dbReference type="SAM" id="MobiDB-lite"/>
    </source>
</evidence>
<dbReference type="KEGG" id="sre:PTSG_06131"/>
<evidence type="ECO:0000313" key="2">
    <source>
        <dbReference type="EMBL" id="EGD74121.1"/>
    </source>
</evidence>
<dbReference type="AlphaFoldDB" id="F2UC14"/>
<dbReference type="EMBL" id="GL832968">
    <property type="protein sequence ID" value="EGD74121.1"/>
    <property type="molecule type" value="Genomic_DNA"/>
</dbReference>
<dbReference type="RefSeq" id="XP_004993022.1">
    <property type="nucleotide sequence ID" value="XM_004992965.1"/>
</dbReference>
<accession>F2UC14</accession>
<feature type="compositionally biased region" description="Polar residues" evidence="1">
    <location>
        <begin position="628"/>
        <end position="638"/>
    </location>
</feature>